<name>A0A6F8YZ92_9ACTN</name>
<dbReference type="AlphaFoldDB" id="A0A6F8YZ92"/>
<reference evidence="1 2" key="1">
    <citation type="submission" date="2020-03" db="EMBL/GenBank/DDBJ databases">
        <title>Whole genome shotgun sequence of Phytohabitans suffuscus NBRC 105367.</title>
        <authorList>
            <person name="Komaki H."/>
            <person name="Tamura T."/>
        </authorList>
    </citation>
    <scope>NUCLEOTIDE SEQUENCE [LARGE SCALE GENOMIC DNA]</scope>
    <source>
        <strain evidence="1 2">NBRC 105367</strain>
    </source>
</reference>
<reference evidence="1 2" key="2">
    <citation type="submission" date="2020-03" db="EMBL/GenBank/DDBJ databases">
        <authorList>
            <person name="Ichikawa N."/>
            <person name="Kimura A."/>
            <person name="Kitahashi Y."/>
            <person name="Uohara A."/>
        </authorList>
    </citation>
    <scope>NUCLEOTIDE SEQUENCE [LARGE SCALE GENOMIC DNA]</scope>
    <source>
        <strain evidence="1 2">NBRC 105367</strain>
    </source>
</reference>
<sequence>MVHVVPLVEVWSWYADAYAASQRSTTWLIVAVVPRSIWIHCGSLNADAQRVPALPSTAALAG</sequence>
<dbReference type="EMBL" id="AP022871">
    <property type="protein sequence ID" value="BCB91384.1"/>
    <property type="molecule type" value="Genomic_DNA"/>
</dbReference>
<evidence type="ECO:0000313" key="1">
    <source>
        <dbReference type="EMBL" id="BCB91384.1"/>
    </source>
</evidence>
<accession>A0A6F8YZ92</accession>
<dbReference type="Proteomes" id="UP000503011">
    <property type="component" value="Chromosome"/>
</dbReference>
<keyword evidence="2" id="KW-1185">Reference proteome</keyword>
<protein>
    <submittedName>
        <fullName evidence="1">Uncharacterized protein</fullName>
    </submittedName>
</protein>
<gene>
    <name evidence="1" type="ORF">Psuf_086970</name>
</gene>
<dbReference type="KEGG" id="psuu:Psuf_086970"/>
<evidence type="ECO:0000313" key="2">
    <source>
        <dbReference type="Proteomes" id="UP000503011"/>
    </source>
</evidence>
<proteinExistence type="predicted"/>
<organism evidence="1 2">
    <name type="scientific">Phytohabitans suffuscus</name>
    <dbReference type="NCBI Taxonomy" id="624315"/>
    <lineage>
        <taxon>Bacteria</taxon>
        <taxon>Bacillati</taxon>
        <taxon>Actinomycetota</taxon>
        <taxon>Actinomycetes</taxon>
        <taxon>Micromonosporales</taxon>
        <taxon>Micromonosporaceae</taxon>
    </lineage>
</organism>